<feature type="region of interest" description="Disordered" evidence="1">
    <location>
        <begin position="54"/>
        <end position="81"/>
    </location>
</feature>
<dbReference type="Proteomes" id="UP000000768">
    <property type="component" value="Chromosome 4"/>
</dbReference>
<dbReference type="Gramene" id="OQU84999">
    <property type="protein sequence ID" value="OQU84999"/>
    <property type="gene ID" value="SORBI_3004G155150"/>
</dbReference>
<accession>A0A1Z5RN51</accession>
<protein>
    <submittedName>
        <fullName evidence="2">Uncharacterized protein</fullName>
    </submittedName>
</protein>
<evidence type="ECO:0000313" key="2">
    <source>
        <dbReference type="EMBL" id="OQU84999.1"/>
    </source>
</evidence>
<evidence type="ECO:0000313" key="3">
    <source>
        <dbReference type="Proteomes" id="UP000000768"/>
    </source>
</evidence>
<dbReference type="EMBL" id="CM000763">
    <property type="protein sequence ID" value="OQU84999.1"/>
    <property type="molecule type" value="Genomic_DNA"/>
</dbReference>
<feature type="region of interest" description="Disordered" evidence="1">
    <location>
        <begin position="1"/>
        <end position="29"/>
    </location>
</feature>
<sequence>MTVFGQIQPSVGRINRQPTPSSSGELGLTRQWSADDHGKQAPLWPSDDHDGCWLAESGPLGSRAGARPAHPPTLRGGRRRGPVLRREGRLLPVWAVSSCRAPRRTPLSPMLEARAGVVAWRGHTLGWPWRACGRAPMAGYGDERLPSLAVSLGQRGLSYWPGARWATTV</sequence>
<gene>
    <name evidence="2" type="ORF">SORBI_3004G155150</name>
</gene>
<evidence type="ECO:0000256" key="1">
    <source>
        <dbReference type="SAM" id="MobiDB-lite"/>
    </source>
</evidence>
<dbReference type="AlphaFoldDB" id="A0A1Z5RN51"/>
<dbReference type="InParanoid" id="A0A1Z5RN51"/>
<reference evidence="3" key="2">
    <citation type="journal article" date="2018" name="Plant J.">
        <title>The Sorghum bicolor reference genome: improved assembly, gene annotations, a transcriptome atlas, and signatures of genome organization.</title>
        <authorList>
            <person name="McCormick R.F."/>
            <person name="Truong S.K."/>
            <person name="Sreedasyam A."/>
            <person name="Jenkins J."/>
            <person name="Shu S."/>
            <person name="Sims D."/>
            <person name="Kennedy M."/>
            <person name="Amirebrahimi M."/>
            <person name="Weers B.D."/>
            <person name="McKinley B."/>
            <person name="Mattison A."/>
            <person name="Morishige D.T."/>
            <person name="Grimwood J."/>
            <person name="Schmutz J."/>
            <person name="Mullet J.E."/>
        </authorList>
    </citation>
    <scope>NUCLEOTIDE SEQUENCE [LARGE SCALE GENOMIC DNA]</scope>
    <source>
        <strain evidence="3">cv. BTx623</strain>
    </source>
</reference>
<keyword evidence="3" id="KW-1185">Reference proteome</keyword>
<reference evidence="2 3" key="1">
    <citation type="journal article" date="2009" name="Nature">
        <title>The Sorghum bicolor genome and the diversification of grasses.</title>
        <authorList>
            <person name="Paterson A.H."/>
            <person name="Bowers J.E."/>
            <person name="Bruggmann R."/>
            <person name="Dubchak I."/>
            <person name="Grimwood J."/>
            <person name="Gundlach H."/>
            <person name="Haberer G."/>
            <person name="Hellsten U."/>
            <person name="Mitros T."/>
            <person name="Poliakov A."/>
            <person name="Schmutz J."/>
            <person name="Spannagl M."/>
            <person name="Tang H."/>
            <person name="Wang X."/>
            <person name="Wicker T."/>
            <person name="Bharti A.K."/>
            <person name="Chapman J."/>
            <person name="Feltus F.A."/>
            <person name="Gowik U."/>
            <person name="Grigoriev I.V."/>
            <person name="Lyons E."/>
            <person name="Maher C.A."/>
            <person name="Martis M."/>
            <person name="Narechania A."/>
            <person name="Otillar R.P."/>
            <person name="Penning B.W."/>
            <person name="Salamov A.A."/>
            <person name="Wang Y."/>
            <person name="Zhang L."/>
            <person name="Carpita N.C."/>
            <person name="Freeling M."/>
            <person name="Gingle A.R."/>
            <person name="Hash C.T."/>
            <person name="Keller B."/>
            <person name="Klein P."/>
            <person name="Kresovich S."/>
            <person name="McCann M.C."/>
            <person name="Ming R."/>
            <person name="Peterson D.G."/>
            <person name="Mehboob-ur-Rahman"/>
            <person name="Ware D."/>
            <person name="Westhoff P."/>
            <person name="Mayer K.F."/>
            <person name="Messing J."/>
            <person name="Rokhsar D.S."/>
        </authorList>
    </citation>
    <scope>NUCLEOTIDE SEQUENCE [LARGE SCALE GENOMIC DNA]</scope>
    <source>
        <strain evidence="3">cv. BTx623</strain>
    </source>
</reference>
<name>A0A1Z5RN51_SORBI</name>
<organism evidence="2 3">
    <name type="scientific">Sorghum bicolor</name>
    <name type="common">Sorghum</name>
    <name type="synonym">Sorghum vulgare</name>
    <dbReference type="NCBI Taxonomy" id="4558"/>
    <lineage>
        <taxon>Eukaryota</taxon>
        <taxon>Viridiplantae</taxon>
        <taxon>Streptophyta</taxon>
        <taxon>Embryophyta</taxon>
        <taxon>Tracheophyta</taxon>
        <taxon>Spermatophyta</taxon>
        <taxon>Magnoliopsida</taxon>
        <taxon>Liliopsida</taxon>
        <taxon>Poales</taxon>
        <taxon>Poaceae</taxon>
        <taxon>PACMAD clade</taxon>
        <taxon>Panicoideae</taxon>
        <taxon>Andropogonodae</taxon>
        <taxon>Andropogoneae</taxon>
        <taxon>Sorghinae</taxon>
        <taxon>Sorghum</taxon>
    </lineage>
</organism>
<proteinExistence type="predicted"/>